<keyword evidence="2 7" id="KW-0813">Transport</keyword>
<keyword evidence="4 7" id="KW-0812">Transmembrane</keyword>
<feature type="transmembrane region" description="Helical" evidence="7">
    <location>
        <begin position="121"/>
        <end position="142"/>
    </location>
</feature>
<evidence type="ECO:0000256" key="2">
    <source>
        <dbReference type="ARBA" id="ARBA00022448"/>
    </source>
</evidence>
<evidence type="ECO:0000256" key="5">
    <source>
        <dbReference type="ARBA" id="ARBA00022989"/>
    </source>
</evidence>
<dbReference type="Gene3D" id="1.10.3720.10">
    <property type="entry name" value="MetI-like"/>
    <property type="match status" value="1"/>
</dbReference>
<comment type="subcellular location">
    <subcellularLocation>
        <location evidence="1 7">Cell membrane</location>
        <topology evidence="1 7">Multi-pass membrane protein</topology>
    </subcellularLocation>
</comment>
<dbReference type="SUPFAM" id="SSF161098">
    <property type="entry name" value="MetI-like"/>
    <property type="match status" value="1"/>
</dbReference>
<feature type="domain" description="ABC transmembrane type-1" evidence="8">
    <location>
        <begin position="82"/>
        <end position="270"/>
    </location>
</feature>
<dbReference type="InterPro" id="IPR035906">
    <property type="entry name" value="MetI-like_sf"/>
</dbReference>
<dbReference type="AlphaFoldDB" id="A0A7C5U5T6"/>
<comment type="similarity">
    <text evidence="7">Belongs to the binding-protein-dependent transport system permease family.</text>
</comment>
<comment type="caution">
    <text evidence="9">The sequence shown here is derived from an EMBL/GenBank/DDBJ whole genome shotgun (WGS) entry which is preliminary data.</text>
</comment>
<keyword evidence="3" id="KW-1003">Cell membrane</keyword>
<name>A0A7C5U5T6_CALS0</name>
<proteinExistence type="inferred from homology"/>
<dbReference type="InterPro" id="IPR050366">
    <property type="entry name" value="BP-dependent_transpt_permease"/>
</dbReference>
<evidence type="ECO:0000256" key="4">
    <source>
        <dbReference type="ARBA" id="ARBA00022692"/>
    </source>
</evidence>
<feature type="transmembrane region" description="Helical" evidence="7">
    <location>
        <begin position="247"/>
        <end position="274"/>
    </location>
</feature>
<reference evidence="9" key="1">
    <citation type="journal article" date="2020" name="mSystems">
        <title>Genome- and Community-Level Interaction Insights into Carbon Utilization and Element Cycling Functions of Hydrothermarchaeota in Hydrothermal Sediment.</title>
        <authorList>
            <person name="Zhou Z."/>
            <person name="Liu Y."/>
            <person name="Xu W."/>
            <person name="Pan J."/>
            <person name="Luo Z.H."/>
            <person name="Li M."/>
        </authorList>
    </citation>
    <scope>NUCLEOTIDE SEQUENCE [LARGE SCALE GENOMIC DNA]</scope>
    <source>
        <strain evidence="9">SpSt-1084</strain>
    </source>
</reference>
<keyword evidence="6 7" id="KW-0472">Membrane</keyword>
<dbReference type="CDD" id="cd06261">
    <property type="entry name" value="TM_PBP2"/>
    <property type="match status" value="1"/>
</dbReference>
<dbReference type="InterPro" id="IPR000515">
    <property type="entry name" value="MetI-like"/>
</dbReference>
<dbReference type="PROSITE" id="PS50928">
    <property type="entry name" value="ABC_TM1"/>
    <property type="match status" value="1"/>
</dbReference>
<dbReference type="PANTHER" id="PTHR43386:SF1">
    <property type="entry name" value="D,D-DIPEPTIDE TRANSPORT SYSTEM PERMEASE PROTEIN DDPC-RELATED"/>
    <property type="match status" value="1"/>
</dbReference>
<evidence type="ECO:0000256" key="7">
    <source>
        <dbReference type="RuleBase" id="RU363032"/>
    </source>
</evidence>
<keyword evidence="5 7" id="KW-1133">Transmembrane helix</keyword>
<evidence type="ECO:0000259" key="8">
    <source>
        <dbReference type="PROSITE" id="PS50928"/>
    </source>
</evidence>
<protein>
    <submittedName>
        <fullName evidence="9">ABC transporter permease</fullName>
    </submittedName>
</protein>
<sequence length="284" mass="31075">MSTNTNQKKKVKRSRILLNSRVYAGLIIVSAVVVIAVFAPLLTWFPPLKTLVGKPFTPPNEGHPFGTDDLGRDIYSNVIYGIRTSLTIGLSSVLIAIVIGTLIGVLAGYYRGFLEDFLMRITDMTLILPQFLLALVIVAIFGQSFTNIIIAIGIVSWPGLARLIRAEFLSIKERQFVEAARAIGLPDSRIIFGEILPNAIPAVIPYIILQVNSAILIEAGLGFLGVGDPNVPSLGLMLNTAQQYLLTSWWMAVYPGIMLSMIVVGLNLLGDGLVEYLNPRLRKR</sequence>
<evidence type="ECO:0000256" key="1">
    <source>
        <dbReference type="ARBA" id="ARBA00004651"/>
    </source>
</evidence>
<organism evidence="9">
    <name type="scientific">Caldiarchaeum subterraneum</name>
    <dbReference type="NCBI Taxonomy" id="311458"/>
    <lineage>
        <taxon>Archaea</taxon>
        <taxon>Nitrososphaerota</taxon>
        <taxon>Candidatus Caldarchaeales</taxon>
        <taxon>Candidatus Caldarchaeaceae</taxon>
        <taxon>Candidatus Caldarchaeum</taxon>
    </lineage>
</organism>
<feature type="transmembrane region" description="Helical" evidence="7">
    <location>
        <begin position="21"/>
        <end position="45"/>
    </location>
</feature>
<gene>
    <name evidence="9" type="ORF">ENM42_03275</name>
</gene>
<evidence type="ECO:0000256" key="6">
    <source>
        <dbReference type="ARBA" id="ARBA00023136"/>
    </source>
</evidence>
<dbReference type="GO" id="GO:0005886">
    <property type="term" value="C:plasma membrane"/>
    <property type="evidence" value="ECO:0007669"/>
    <property type="project" value="UniProtKB-SubCell"/>
</dbReference>
<dbReference type="GO" id="GO:0055085">
    <property type="term" value="P:transmembrane transport"/>
    <property type="evidence" value="ECO:0007669"/>
    <property type="project" value="InterPro"/>
</dbReference>
<dbReference type="EMBL" id="DRXS01000181">
    <property type="protein sequence ID" value="HHR40831.1"/>
    <property type="molecule type" value="Genomic_DNA"/>
</dbReference>
<feature type="transmembrane region" description="Helical" evidence="7">
    <location>
        <begin position="86"/>
        <end position="109"/>
    </location>
</feature>
<evidence type="ECO:0000313" key="9">
    <source>
        <dbReference type="EMBL" id="HHR40831.1"/>
    </source>
</evidence>
<dbReference type="Pfam" id="PF00528">
    <property type="entry name" value="BPD_transp_1"/>
    <property type="match status" value="1"/>
</dbReference>
<evidence type="ECO:0000256" key="3">
    <source>
        <dbReference type="ARBA" id="ARBA00022475"/>
    </source>
</evidence>
<dbReference type="PANTHER" id="PTHR43386">
    <property type="entry name" value="OLIGOPEPTIDE TRANSPORT SYSTEM PERMEASE PROTEIN APPC"/>
    <property type="match status" value="1"/>
</dbReference>
<accession>A0A7C5U5T6</accession>